<evidence type="ECO:0000256" key="1">
    <source>
        <dbReference type="SAM" id="SignalP"/>
    </source>
</evidence>
<evidence type="ECO:0000313" key="2">
    <source>
        <dbReference type="EMBL" id="SIS69060.1"/>
    </source>
</evidence>
<dbReference type="OrthoDB" id="658990at2"/>
<dbReference type="SUPFAM" id="SSF56925">
    <property type="entry name" value="OMPA-like"/>
    <property type="match status" value="1"/>
</dbReference>
<evidence type="ECO:0000313" key="3">
    <source>
        <dbReference type="Proteomes" id="UP000185839"/>
    </source>
</evidence>
<dbReference type="Proteomes" id="UP000185839">
    <property type="component" value="Unassembled WGS sequence"/>
</dbReference>
<keyword evidence="3" id="KW-1185">Reference proteome</keyword>
<dbReference type="EMBL" id="FTOI01000004">
    <property type="protein sequence ID" value="SIS69060.1"/>
    <property type="molecule type" value="Genomic_DNA"/>
</dbReference>
<protein>
    <recommendedName>
        <fullName evidence="4">Outer membrane protein beta-barrel domain-containing protein</fullName>
    </recommendedName>
</protein>
<feature type="signal peptide" evidence="1">
    <location>
        <begin position="1"/>
        <end position="21"/>
    </location>
</feature>
<sequence>MKKQLLAVATMITFGFMNAQAPLEKGGTQFNAGFGISGWGTPVYAGLDYGIATDLTVGVEGSYRSYSQVGFKSSIIGLQVNGNYHFNKILSIPSKWDFYAGASANYYIWNTDSAYELLAEDSGFGIGFQVGGRYFFSDTFGVNLEGGSGNSTTGGKLGITYKF</sequence>
<proteinExistence type="predicted"/>
<dbReference type="InterPro" id="IPR011250">
    <property type="entry name" value="OMP/PagP_B-barrel"/>
</dbReference>
<feature type="chain" id="PRO_5012658943" description="Outer membrane protein beta-barrel domain-containing protein" evidence="1">
    <location>
        <begin position="22"/>
        <end position="163"/>
    </location>
</feature>
<dbReference type="Gene3D" id="2.40.160.20">
    <property type="match status" value="1"/>
</dbReference>
<dbReference type="AlphaFoldDB" id="A0A1N7L5U1"/>
<dbReference type="RefSeq" id="WP_076386453.1">
    <property type="nucleotide sequence ID" value="NZ_FTOI01000004.1"/>
</dbReference>
<reference evidence="3" key="1">
    <citation type="submission" date="2017-01" db="EMBL/GenBank/DDBJ databases">
        <authorList>
            <person name="Varghese N."/>
            <person name="Submissions S."/>
        </authorList>
    </citation>
    <scope>NUCLEOTIDE SEQUENCE [LARGE SCALE GENOMIC DNA]</scope>
    <source>
        <strain evidence="3">DSM 23145</strain>
    </source>
</reference>
<name>A0A1N7L5U1_9FLAO</name>
<evidence type="ECO:0008006" key="4">
    <source>
        <dbReference type="Google" id="ProtNLM"/>
    </source>
</evidence>
<accession>A0A1N7L5U1</accession>
<organism evidence="2 3">
    <name type="scientific">Kaistella chaponensis</name>
    <dbReference type="NCBI Taxonomy" id="713588"/>
    <lineage>
        <taxon>Bacteria</taxon>
        <taxon>Pseudomonadati</taxon>
        <taxon>Bacteroidota</taxon>
        <taxon>Flavobacteriia</taxon>
        <taxon>Flavobacteriales</taxon>
        <taxon>Weeksellaceae</taxon>
        <taxon>Chryseobacterium group</taxon>
        <taxon>Kaistella</taxon>
    </lineage>
</organism>
<dbReference type="STRING" id="713588.SAMN05421789_104234"/>
<keyword evidence="1" id="KW-0732">Signal</keyword>
<gene>
    <name evidence="2" type="ORF">SAMN05421789_104234</name>
</gene>